<dbReference type="PANTHER" id="PTHR35006:SF2">
    <property type="entry name" value="GLYOXALASE FAMILY PROTEIN (AFU_ORTHOLOGUE AFUA_5G14830)"/>
    <property type="match status" value="1"/>
</dbReference>
<evidence type="ECO:0000313" key="3">
    <source>
        <dbReference type="Proteomes" id="UP000290253"/>
    </source>
</evidence>
<feature type="domain" description="VOC" evidence="1">
    <location>
        <begin position="1"/>
        <end position="124"/>
    </location>
</feature>
<name>A0A4Q1SIX2_9BACT</name>
<keyword evidence="3" id="KW-1185">Reference proteome</keyword>
<dbReference type="EMBL" id="SDMK01000001">
    <property type="protein sequence ID" value="RXS97578.1"/>
    <property type="molecule type" value="Genomic_DNA"/>
</dbReference>
<evidence type="ECO:0000259" key="1">
    <source>
        <dbReference type="PROSITE" id="PS51819"/>
    </source>
</evidence>
<dbReference type="SUPFAM" id="SSF54593">
    <property type="entry name" value="Glyoxalase/Bleomycin resistance protein/Dihydroxybiphenyl dioxygenase"/>
    <property type="match status" value="1"/>
</dbReference>
<dbReference type="Pfam" id="PF00903">
    <property type="entry name" value="Glyoxalase"/>
    <property type="match status" value="1"/>
</dbReference>
<dbReference type="InterPro" id="IPR029068">
    <property type="entry name" value="Glyas_Bleomycin-R_OHBP_Dase"/>
</dbReference>
<comment type="caution">
    <text evidence="2">The sequence shown here is derived from an EMBL/GenBank/DDBJ whole genome shotgun (WGS) entry which is preliminary data.</text>
</comment>
<accession>A0A4Q1SIX2</accession>
<dbReference type="Proteomes" id="UP000290253">
    <property type="component" value="Unassembled WGS sequence"/>
</dbReference>
<dbReference type="InterPro" id="IPR004360">
    <property type="entry name" value="Glyas_Fos-R_dOase_dom"/>
</dbReference>
<dbReference type="InterPro" id="IPR037523">
    <property type="entry name" value="VOC_core"/>
</dbReference>
<dbReference type="RefSeq" id="WP_129207357.1">
    <property type="nucleotide sequence ID" value="NZ_BMGU01000001.1"/>
</dbReference>
<dbReference type="Gene3D" id="3.10.180.10">
    <property type="entry name" value="2,3-Dihydroxybiphenyl 1,2-Dioxygenase, domain 1"/>
    <property type="match status" value="1"/>
</dbReference>
<protein>
    <submittedName>
        <fullName evidence="2">VOC family protein</fullName>
    </submittedName>
</protein>
<sequence length="125" mass="14097">MLGFMILTVGNVERSLAFYEAALKPLKIRFFLPYKGEDGHPDLWGFGDGKQAFFWLQQGKPAPASIHWGFMAESNEKVDEFYKAAISAGAKDNISPRARVEYYPGYYAADVFDPDGYSFEVVHKS</sequence>
<dbReference type="PROSITE" id="PS51819">
    <property type="entry name" value="VOC"/>
    <property type="match status" value="1"/>
</dbReference>
<dbReference type="AlphaFoldDB" id="A0A4Q1SIX2"/>
<reference evidence="2 3" key="1">
    <citation type="journal article" date="2016" name="Int. J. Syst. Evol. Microbiol.">
        <title>Acidipila dinghuensis sp. nov., an acidobacterium isolated from forest soil.</title>
        <authorList>
            <person name="Jiang Y.W."/>
            <person name="Wang J."/>
            <person name="Chen M.H."/>
            <person name="Lv Y.Y."/>
            <person name="Qiu L.H."/>
        </authorList>
    </citation>
    <scope>NUCLEOTIDE SEQUENCE [LARGE SCALE GENOMIC DNA]</scope>
    <source>
        <strain evidence="2 3">DHOF10</strain>
    </source>
</reference>
<dbReference type="OrthoDB" id="9800322at2"/>
<gene>
    <name evidence="2" type="ORF">ESZ00_06745</name>
</gene>
<organism evidence="2 3">
    <name type="scientific">Silvibacterium dinghuense</name>
    <dbReference type="NCBI Taxonomy" id="1560006"/>
    <lineage>
        <taxon>Bacteria</taxon>
        <taxon>Pseudomonadati</taxon>
        <taxon>Acidobacteriota</taxon>
        <taxon>Terriglobia</taxon>
        <taxon>Terriglobales</taxon>
        <taxon>Acidobacteriaceae</taxon>
        <taxon>Silvibacterium</taxon>
    </lineage>
</organism>
<dbReference type="PANTHER" id="PTHR35006">
    <property type="entry name" value="GLYOXALASE FAMILY PROTEIN (AFU_ORTHOLOGUE AFUA_5G14830)"/>
    <property type="match status" value="1"/>
</dbReference>
<evidence type="ECO:0000313" key="2">
    <source>
        <dbReference type="EMBL" id="RXS97578.1"/>
    </source>
</evidence>
<proteinExistence type="predicted"/>